<dbReference type="EMBL" id="JAHHUM010001748">
    <property type="protein sequence ID" value="KAK5609424.1"/>
    <property type="molecule type" value="Genomic_DNA"/>
</dbReference>
<dbReference type="AlphaFoldDB" id="A0AAV9RKJ2"/>
<comment type="caution">
    <text evidence="2">The sequence shown here is derived from an EMBL/GenBank/DDBJ whole genome shotgun (WGS) entry which is preliminary data.</text>
</comment>
<proteinExistence type="predicted"/>
<name>A0AAV9RKJ2_9TELE</name>
<feature type="compositionally biased region" description="Pro residues" evidence="1">
    <location>
        <begin position="32"/>
        <end position="49"/>
    </location>
</feature>
<gene>
    <name evidence="2" type="ORF">CRENBAI_009580</name>
</gene>
<evidence type="ECO:0000313" key="2">
    <source>
        <dbReference type="EMBL" id="KAK5609424.1"/>
    </source>
</evidence>
<reference evidence="2 3" key="1">
    <citation type="submission" date="2021-06" db="EMBL/GenBank/DDBJ databases">
        <authorList>
            <person name="Palmer J.M."/>
        </authorList>
    </citation>
    <scope>NUCLEOTIDE SEQUENCE [LARGE SCALE GENOMIC DNA]</scope>
    <source>
        <strain evidence="2 3">MEX-2019</strain>
        <tissue evidence="2">Muscle</tissue>
    </source>
</reference>
<protein>
    <submittedName>
        <fullName evidence="2">Uncharacterized protein</fullName>
    </submittedName>
</protein>
<keyword evidence="3" id="KW-1185">Reference proteome</keyword>
<organism evidence="2 3">
    <name type="scientific">Crenichthys baileyi</name>
    <name type="common">White River springfish</name>
    <dbReference type="NCBI Taxonomy" id="28760"/>
    <lineage>
        <taxon>Eukaryota</taxon>
        <taxon>Metazoa</taxon>
        <taxon>Chordata</taxon>
        <taxon>Craniata</taxon>
        <taxon>Vertebrata</taxon>
        <taxon>Euteleostomi</taxon>
        <taxon>Actinopterygii</taxon>
        <taxon>Neopterygii</taxon>
        <taxon>Teleostei</taxon>
        <taxon>Neoteleostei</taxon>
        <taxon>Acanthomorphata</taxon>
        <taxon>Ovalentaria</taxon>
        <taxon>Atherinomorphae</taxon>
        <taxon>Cyprinodontiformes</taxon>
        <taxon>Goodeidae</taxon>
        <taxon>Crenichthys</taxon>
    </lineage>
</organism>
<dbReference type="Proteomes" id="UP001311232">
    <property type="component" value="Unassembled WGS sequence"/>
</dbReference>
<feature type="region of interest" description="Disordered" evidence="1">
    <location>
        <begin position="1"/>
        <end position="50"/>
    </location>
</feature>
<sequence length="141" mass="15392">MIPFIQGGRQADCSSHQSTLVLALPEPKQPRPRPQPPAPTPAPNDPCPHPETCCDGKARAQCSATPASIHKCNRADTIEPCTHTGPPDPTPRRDQTNPAKPYPQLLMHTAQLRPLLTKPDTLPFNVPNPKAIHLMKISLKQ</sequence>
<accession>A0AAV9RKJ2</accession>
<evidence type="ECO:0000256" key="1">
    <source>
        <dbReference type="SAM" id="MobiDB-lite"/>
    </source>
</evidence>
<feature type="region of interest" description="Disordered" evidence="1">
    <location>
        <begin position="76"/>
        <end position="101"/>
    </location>
</feature>
<evidence type="ECO:0000313" key="3">
    <source>
        <dbReference type="Proteomes" id="UP001311232"/>
    </source>
</evidence>